<dbReference type="GO" id="GO:0005524">
    <property type="term" value="F:ATP binding"/>
    <property type="evidence" value="ECO:0007669"/>
    <property type="project" value="UniProtKB-KW"/>
</dbReference>
<dbReference type="NCBIfam" id="NF010061">
    <property type="entry name" value="PRK13538.1"/>
    <property type="match status" value="1"/>
</dbReference>
<dbReference type="GO" id="GO:0016887">
    <property type="term" value="F:ATP hydrolysis activity"/>
    <property type="evidence" value="ECO:0007669"/>
    <property type="project" value="InterPro"/>
</dbReference>
<sequence length="215" mass="23341">MPPLLHAEQLTSIRAERCLFAGLSFAVSGGELLQVVGQNGSGKSTLLGILAGLASPDEGQVYYQQQALTTHREAFYQDLLFLGHKAAVKASLSALENVALQRQLDCGDSQPAPTEQDWDNLAQLDLLGLEELPAAQLSAGQQRRIALCRLWSSPAKVWILDEPFTALDQAGIELLHQRIDQHLAAGGCVVLTSHQPLLWQPQNYRTLTLQAQGVA</sequence>
<keyword evidence="3" id="KW-0201">Cytochrome c-type biogenesis</keyword>
<dbReference type="GO" id="GO:0017004">
    <property type="term" value="P:cytochrome complex assembly"/>
    <property type="evidence" value="ECO:0007669"/>
    <property type="project" value="UniProtKB-KW"/>
</dbReference>
<evidence type="ECO:0000256" key="6">
    <source>
        <dbReference type="ARBA" id="ARBA00023136"/>
    </source>
</evidence>
<dbReference type="InterPro" id="IPR003593">
    <property type="entry name" value="AAA+_ATPase"/>
</dbReference>
<dbReference type="AlphaFoldDB" id="A0A432ZPU4"/>
<evidence type="ECO:0000259" key="7">
    <source>
        <dbReference type="PROSITE" id="PS50893"/>
    </source>
</evidence>
<dbReference type="SMART" id="SM00382">
    <property type="entry name" value="AAA"/>
    <property type="match status" value="1"/>
</dbReference>
<dbReference type="InterPro" id="IPR027417">
    <property type="entry name" value="P-loop_NTPase"/>
</dbReference>
<dbReference type="Proteomes" id="UP000287996">
    <property type="component" value="Unassembled WGS sequence"/>
</dbReference>
<evidence type="ECO:0000256" key="3">
    <source>
        <dbReference type="ARBA" id="ARBA00022748"/>
    </source>
</evidence>
<dbReference type="InterPro" id="IPR003439">
    <property type="entry name" value="ABC_transporter-like_ATP-bd"/>
</dbReference>
<dbReference type="Gene3D" id="3.40.50.300">
    <property type="entry name" value="P-loop containing nucleotide triphosphate hydrolases"/>
    <property type="match status" value="1"/>
</dbReference>
<dbReference type="InterPro" id="IPR017871">
    <property type="entry name" value="ABC_transporter-like_CS"/>
</dbReference>
<dbReference type="EMBL" id="PIQH01000008">
    <property type="protein sequence ID" value="RUO79871.1"/>
    <property type="molecule type" value="Genomic_DNA"/>
</dbReference>
<evidence type="ECO:0000256" key="1">
    <source>
        <dbReference type="ARBA" id="ARBA00022448"/>
    </source>
</evidence>
<feature type="domain" description="ABC transporter" evidence="7">
    <location>
        <begin position="5"/>
        <end position="210"/>
    </location>
</feature>
<evidence type="ECO:0000313" key="8">
    <source>
        <dbReference type="EMBL" id="RUO79871.1"/>
    </source>
</evidence>
<organism evidence="8 9">
    <name type="scientific">Idiomarina tyrosinivorans</name>
    <dbReference type="NCBI Taxonomy" id="1445662"/>
    <lineage>
        <taxon>Bacteria</taxon>
        <taxon>Pseudomonadati</taxon>
        <taxon>Pseudomonadota</taxon>
        <taxon>Gammaproteobacteria</taxon>
        <taxon>Alteromonadales</taxon>
        <taxon>Idiomarinaceae</taxon>
        <taxon>Idiomarina</taxon>
    </lineage>
</organism>
<comment type="caution">
    <text evidence="8">The sequence shown here is derived from an EMBL/GenBank/DDBJ whole genome shotgun (WGS) entry which is preliminary data.</text>
</comment>
<reference evidence="8 9" key="1">
    <citation type="journal article" date="2011" name="Front. Microbiol.">
        <title>Genomic signatures of strain selection and enhancement in Bacillus atrophaeus var. globigii, a historical biowarfare simulant.</title>
        <authorList>
            <person name="Gibbons H.S."/>
            <person name="Broomall S.M."/>
            <person name="McNew L.A."/>
            <person name="Daligault H."/>
            <person name="Chapman C."/>
            <person name="Bruce D."/>
            <person name="Karavis M."/>
            <person name="Krepps M."/>
            <person name="McGregor P.A."/>
            <person name="Hong C."/>
            <person name="Park K.H."/>
            <person name="Akmal A."/>
            <person name="Feldman A."/>
            <person name="Lin J.S."/>
            <person name="Chang W.E."/>
            <person name="Higgs B.W."/>
            <person name="Demirev P."/>
            <person name="Lindquist J."/>
            <person name="Liem A."/>
            <person name="Fochler E."/>
            <person name="Read T.D."/>
            <person name="Tapia R."/>
            <person name="Johnson S."/>
            <person name="Bishop-Lilly K.A."/>
            <person name="Detter C."/>
            <person name="Han C."/>
            <person name="Sozhamannan S."/>
            <person name="Rosenzweig C.N."/>
            <person name="Skowronski E.W."/>
        </authorList>
    </citation>
    <scope>NUCLEOTIDE SEQUENCE [LARGE SCALE GENOMIC DNA]</scope>
    <source>
        <strain evidence="8 9">CC-PW-9</strain>
    </source>
</reference>
<protein>
    <submittedName>
        <fullName evidence="8">Heme ABC transporter ATP-binding protein CcmA</fullName>
    </submittedName>
</protein>
<dbReference type="PROSITE" id="PS00211">
    <property type="entry name" value="ABC_TRANSPORTER_1"/>
    <property type="match status" value="1"/>
</dbReference>
<evidence type="ECO:0000313" key="9">
    <source>
        <dbReference type="Proteomes" id="UP000287996"/>
    </source>
</evidence>
<keyword evidence="6" id="KW-0472">Membrane</keyword>
<keyword evidence="4 8" id="KW-0067">ATP-binding</keyword>
<keyword evidence="1" id="KW-0813">Transport</keyword>
<evidence type="ECO:0000256" key="5">
    <source>
        <dbReference type="ARBA" id="ARBA00022967"/>
    </source>
</evidence>
<name>A0A432ZPU4_9GAMM</name>
<dbReference type="OrthoDB" id="9800654at2"/>
<accession>A0A432ZPU4</accession>
<evidence type="ECO:0000256" key="4">
    <source>
        <dbReference type="ARBA" id="ARBA00022840"/>
    </source>
</evidence>
<evidence type="ECO:0000256" key="2">
    <source>
        <dbReference type="ARBA" id="ARBA00022741"/>
    </source>
</evidence>
<dbReference type="SUPFAM" id="SSF52540">
    <property type="entry name" value="P-loop containing nucleoside triphosphate hydrolases"/>
    <property type="match status" value="1"/>
</dbReference>
<dbReference type="InterPro" id="IPR005895">
    <property type="entry name" value="ABC_transptr_haem_export_CcmA"/>
</dbReference>
<dbReference type="PANTHER" id="PTHR43499">
    <property type="entry name" value="ABC TRANSPORTER I FAMILY MEMBER 1"/>
    <property type="match status" value="1"/>
</dbReference>
<dbReference type="GO" id="GO:0022857">
    <property type="term" value="F:transmembrane transporter activity"/>
    <property type="evidence" value="ECO:0007669"/>
    <property type="project" value="InterPro"/>
</dbReference>
<keyword evidence="5" id="KW-1278">Translocase</keyword>
<keyword evidence="9" id="KW-1185">Reference proteome</keyword>
<dbReference type="PANTHER" id="PTHR43499:SF1">
    <property type="entry name" value="ABC TRANSPORTER I FAMILY MEMBER 1"/>
    <property type="match status" value="1"/>
</dbReference>
<proteinExistence type="predicted"/>
<dbReference type="NCBIfam" id="TIGR01189">
    <property type="entry name" value="ccmA"/>
    <property type="match status" value="1"/>
</dbReference>
<dbReference type="PROSITE" id="PS50893">
    <property type="entry name" value="ABC_TRANSPORTER_2"/>
    <property type="match status" value="1"/>
</dbReference>
<keyword evidence="2" id="KW-0547">Nucleotide-binding</keyword>
<dbReference type="Pfam" id="PF00005">
    <property type="entry name" value="ABC_tran"/>
    <property type="match status" value="1"/>
</dbReference>
<dbReference type="RefSeq" id="WP_126842377.1">
    <property type="nucleotide sequence ID" value="NZ_PIQH01000008.1"/>
</dbReference>
<gene>
    <name evidence="8" type="ORF">CWI84_09200</name>
</gene>